<feature type="transmembrane region" description="Helical" evidence="2">
    <location>
        <begin position="205"/>
        <end position="226"/>
    </location>
</feature>
<comment type="caution">
    <text evidence="3">The sequence shown here is derived from an EMBL/GenBank/DDBJ whole genome shotgun (WGS) entry which is preliminary data.</text>
</comment>
<feature type="compositionally biased region" description="Basic and acidic residues" evidence="1">
    <location>
        <begin position="266"/>
        <end position="282"/>
    </location>
</feature>
<dbReference type="GeneID" id="81603580"/>
<keyword evidence="2" id="KW-0472">Membrane</keyword>
<feature type="compositionally biased region" description="Polar residues" evidence="1">
    <location>
        <begin position="333"/>
        <end position="347"/>
    </location>
</feature>
<evidence type="ECO:0000313" key="3">
    <source>
        <dbReference type="EMBL" id="KAJ5438957.1"/>
    </source>
</evidence>
<sequence length="354" mass="36943">MTTTTDFGPLTTVFSAPTGCATEQWVERDSSSTLLRWGAGCNGKHVGWDANCFPSGWTPGNSTKIINKAFNPGYACPSGYVTHANASGTVAAKQYPDYIGSIGTDSLAILCCPTGYGWDGQYCSGSHFDLPTRSYLTLDSSKCVTTSAPAYNGNNGLNGSKGGAEFEGTPVFLIQKVDATYDIPTSTSTPSPGASSEGLSTGAKIAIGVCVPLCVIIIAVIAFIWWHRRRKAHRAEAASASGQRTDQNMDPYSGKPELDAGAAVKPDLKPELDADSEVRPGRPDAPAELPALETPKTPVAELAAAHQSPDTPQAELPGEGTLEVKGPTKGNPGETSPTGEAEQISSSSDREANK</sequence>
<proteinExistence type="predicted"/>
<evidence type="ECO:0000256" key="2">
    <source>
        <dbReference type="SAM" id="Phobius"/>
    </source>
</evidence>
<keyword evidence="4" id="KW-1185">Reference proteome</keyword>
<reference evidence="3" key="1">
    <citation type="submission" date="2022-12" db="EMBL/GenBank/DDBJ databases">
        <authorList>
            <person name="Petersen C."/>
        </authorList>
    </citation>
    <scope>NUCLEOTIDE SEQUENCE</scope>
    <source>
        <strain evidence="3">IBT 16125</strain>
    </source>
</reference>
<gene>
    <name evidence="3" type="ORF">N7458_009955</name>
</gene>
<evidence type="ECO:0000313" key="4">
    <source>
        <dbReference type="Proteomes" id="UP001213681"/>
    </source>
</evidence>
<organism evidence="3 4">
    <name type="scientific">Penicillium daleae</name>
    <dbReference type="NCBI Taxonomy" id="63821"/>
    <lineage>
        <taxon>Eukaryota</taxon>
        <taxon>Fungi</taxon>
        <taxon>Dikarya</taxon>
        <taxon>Ascomycota</taxon>
        <taxon>Pezizomycotina</taxon>
        <taxon>Eurotiomycetes</taxon>
        <taxon>Eurotiomycetidae</taxon>
        <taxon>Eurotiales</taxon>
        <taxon>Aspergillaceae</taxon>
        <taxon>Penicillium</taxon>
    </lineage>
</organism>
<dbReference type="RefSeq" id="XP_056762186.1">
    <property type="nucleotide sequence ID" value="XM_056913337.1"/>
</dbReference>
<keyword evidence="2" id="KW-0812">Transmembrane</keyword>
<protein>
    <submittedName>
        <fullName evidence="3">Uncharacterized protein</fullName>
    </submittedName>
</protein>
<dbReference type="EMBL" id="JAPVEA010000008">
    <property type="protein sequence ID" value="KAJ5438957.1"/>
    <property type="molecule type" value="Genomic_DNA"/>
</dbReference>
<feature type="region of interest" description="Disordered" evidence="1">
    <location>
        <begin position="235"/>
        <end position="354"/>
    </location>
</feature>
<keyword evidence="2" id="KW-1133">Transmembrane helix</keyword>
<accession>A0AAD6FZU0</accession>
<name>A0AAD6FZU0_9EURO</name>
<dbReference type="AlphaFoldDB" id="A0AAD6FZU0"/>
<dbReference type="Proteomes" id="UP001213681">
    <property type="component" value="Unassembled WGS sequence"/>
</dbReference>
<evidence type="ECO:0000256" key="1">
    <source>
        <dbReference type="SAM" id="MobiDB-lite"/>
    </source>
</evidence>
<reference evidence="3" key="2">
    <citation type="journal article" date="2023" name="IMA Fungus">
        <title>Comparative genomic study of the Penicillium genus elucidates a diverse pangenome and 15 lateral gene transfer events.</title>
        <authorList>
            <person name="Petersen C."/>
            <person name="Sorensen T."/>
            <person name="Nielsen M.R."/>
            <person name="Sondergaard T.E."/>
            <person name="Sorensen J.L."/>
            <person name="Fitzpatrick D.A."/>
            <person name="Frisvad J.C."/>
            <person name="Nielsen K.L."/>
        </authorList>
    </citation>
    <scope>NUCLEOTIDE SEQUENCE</scope>
    <source>
        <strain evidence="3">IBT 16125</strain>
    </source>
</reference>